<dbReference type="PANTHER" id="PTHR48081:SF8">
    <property type="entry name" value="ALPHA_BETA HYDROLASE FOLD-3 DOMAIN-CONTAINING PROTEIN-RELATED"/>
    <property type="match status" value="1"/>
</dbReference>
<accession>A0ABV3DQ62</accession>
<evidence type="ECO:0000313" key="3">
    <source>
        <dbReference type="EMBL" id="MEU8137607.1"/>
    </source>
</evidence>
<dbReference type="Pfam" id="PF07859">
    <property type="entry name" value="Abhydrolase_3"/>
    <property type="match status" value="1"/>
</dbReference>
<dbReference type="InterPro" id="IPR013094">
    <property type="entry name" value="AB_hydrolase_3"/>
</dbReference>
<dbReference type="SUPFAM" id="SSF53474">
    <property type="entry name" value="alpha/beta-Hydrolases"/>
    <property type="match status" value="1"/>
</dbReference>
<dbReference type="InterPro" id="IPR050300">
    <property type="entry name" value="GDXG_lipolytic_enzyme"/>
</dbReference>
<evidence type="ECO:0000313" key="4">
    <source>
        <dbReference type="Proteomes" id="UP001551482"/>
    </source>
</evidence>
<name>A0ABV3DQ62_9ACTN</name>
<evidence type="ECO:0000256" key="1">
    <source>
        <dbReference type="ARBA" id="ARBA00022801"/>
    </source>
</evidence>
<evidence type="ECO:0000259" key="2">
    <source>
        <dbReference type="Pfam" id="PF07859"/>
    </source>
</evidence>
<dbReference type="EMBL" id="JBEZFP010000093">
    <property type="protein sequence ID" value="MEU8137607.1"/>
    <property type="molecule type" value="Genomic_DNA"/>
</dbReference>
<gene>
    <name evidence="3" type="ORF">AB0C36_29350</name>
</gene>
<dbReference type="PANTHER" id="PTHR48081">
    <property type="entry name" value="AB HYDROLASE SUPERFAMILY PROTEIN C4A8.06C"/>
    <property type="match status" value="1"/>
</dbReference>
<dbReference type="InterPro" id="IPR029058">
    <property type="entry name" value="AB_hydrolase_fold"/>
</dbReference>
<dbReference type="RefSeq" id="WP_358359747.1">
    <property type="nucleotide sequence ID" value="NZ_JBEZFP010000093.1"/>
</dbReference>
<organism evidence="3 4">
    <name type="scientific">Streptodolium elevatio</name>
    <dbReference type="NCBI Taxonomy" id="3157996"/>
    <lineage>
        <taxon>Bacteria</taxon>
        <taxon>Bacillati</taxon>
        <taxon>Actinomycetota</taxon>
        <taxon>Actinomycetes</taxon>
        <taxon>Kitasatosporales</taxon>
        <taxon>Streptomycetaceae</taxon>
        <taxon>Streptodolium</taxon>
    </lineage>
</organism>
<reference evidence="3 4" key="1">
    <citation type="submission" date="2024-06" db="EMBL/GenBank/DDBJ databases">
        <title>The Natural Products Discovery Center: Release of the First 8490 Sequenced Strains for Exploring Actinobacteria Biosynthetic Diversity.</title>
        <authorList>
            <person name="Kalkreuter E."/>
            <person name="Kautsar S.A."/>
            <person name="Yang D."/>
            <person name="Bader C.D."/>
            <person name="Teijaro C.N."/>
            <person name="Fluegel L."/>
            <person name="Davis C.M."/>
            <person name="Simpson J.R."/>
            <person name="Lauterbach L."/>
            <person name="Steele A.D."/>
            <person name="Gui C."/>
            <person name="Meng S."/>
            <person name="Li G."/>
            <person name="Viehrig K."/>
            <person name="Ye F."/>
            <person name="Su P."/>
            <person name="Kiefer A.F."/>
            <person name="Nichols A."/>
            <person name="Cepeda A.J."/>
            <person name="Yan W."/>
            <person name="Fan B."/>
            <person name="Jiang Y."/>
            <person name="Adhikari A."/>
            <person name="Zheng C.-J."/>
            <person name="Schuster L."/>
            <person name="Cowan T.M."/>
            <person name="Smanski M.J."/>
            <person name="Chevrette M.G."/>
            <person name="De Carvalho L.P.S."/>
            <person name="Shen B."/>
        </authorList>
    </citation>
    <scope>NUCLEOTIDE SEQUENCE [LARGE SCALE GENOMIC DNA]</scope>
    <source>
        <strain evidence="3 4">NPDC048946</strain>
    </source>
</reference>
<feature type="domain" description="Alpha/beta hydrolase fold-3" evidence="2">
    <location>
        <begin position="120"/>
        <end position="326"/>
    </location>
</feature>
<dbReference type="GO" id="GO:0016787">
    <property type="term" value="F:hydrolase activity"/>
    <property type="evidence" value="ECO:0007669"/>
    <property type="project" value="UniProtKB-KW"/>
</dbReference>
<dbReference type="Gene3D" id="3.40.50.1820">
    <property type="entry name" value="alpha/beta hydrolase"/>
    <property type="match status" value="1"/>
</dbReference>
<keyword evidence="4" id="KW-1185">Reference proteome</keyword>
<protein>
    <submittedName>
        <fullName evidence="3">Alpha/beta hydrolase</fullName>
    </submittedName>
</protein>
<comment type="caution">
    <text evidence="3">The sequence shown here is derived from an EMBL/GenBank/DDBJ whole genome shotgun (WGS) entry which is preliminary data.</text>
</comment>
<sequence>MVAPRLGARGARAASAMMRGALRLPAPLLRPLAGPPVRTDDGRELPVSSRVVMRLIQRSMPTGLHDLVRLRTDSERGGPILAGNEGRDLWITDLTVPGAEGPLRARLYEPPAGREPGPLLVFFHGGGWILGGVESHEPVCRFLAARSNVRVLSAEYRLAPEHGFPAQSDDALAVFRHVTGNPARFGAAPGRIAVGGDSAGGNLAAAVAHDALRTGSAPPAWILLIYPATDLLGEYASRTAYGKGFVIDTETWTGPEGLITSLVPYGEDPRLSVIRDPDVAGLPPTYIATGGLDPLRDEGEAYAERLRTAGVDVTLRRFDLLFHGFASFACVERHCRAALAEVAREVRRAMAATAPAAGQAATGPADDTEVAV</sequence>
<keyword evidence="1 3" id="KW-0378">Hydrolase</keyword>
<proteinExistence type="predicted"/>
<dbReference type="Proteomes" id="UP001551482">
    <property type="component" value="Unassembled WGS sequence"/>
</dbReference>